<dbReference type="GO" id="GO:0003677">
    <property type="term" value="F:DNA binding"/>
    <property type="evidence" value="ECO:0007669"/>
    <property type="project" value="UniProtKB-KW"/>
</dbReference>
<dbReference type="InterPro" id="IPR003340">
    <property type="entry name" value="B3_DNA-bd"/>
</dbReference>
<evidence type="ECO:0000313" key="8">
    <source>
        <dbReference type="Proteomes" id="UP000195402"/>
    </source>
</evidence>
<dbReference type="PANTHER" id="PTHR31391">
    <property type="entry name" value="B3 DOMAIN-CONTAINING PROTEIN OS11G0197600-RELATED"/>
    <property type="match status" value="1"/>
</dbReference>
<dbReference type="GO" id="GO:0005634">
    <property type="term" value="C:nucleus"/>
    <property type="evidence" value="ECO:0007669"/>
    <property type="project" value="UniProtKB-SubCell"/>
</dbReference>
<evidence type="ECO:0000313" key="7">
    <source>
        <dbReference type="EMBL" id="OVA05170.1"/>
    </source>
</evidence>
<proteinExistence type="predicted"/>
<dbReference type="CDD" id="cd10017">
    <property type="entry name" value="B3_DNA"/>
    <property type="match status" value="2"/>
</dbReference>
<dbReference type="Pfam" id="PF02362">
    <property type="entry name" value="B3"/>
    <property type="match status" value="2"/>
</dbReference>
<evidence type="ECO:0000256" key="1">
    <source>
        <dbReference type="ARBA" id="ARBA00004123"/>
    </source>
</evidence>
<protein>
    <submittedName>
        <fullName evidence="7">B3 DNA binding domain</fullName>
    </submittedName>
</protein>
<feature type="domain" description="TF-B3" evidence="6">
    <location>
        <begin position="194"/>
        <end position="291"/>
    </location>
</feature>
<evidence type="ECO:0000256" key="2">
    <source>
        <dbReference type="ARBA" id="ARBA00023015"/>
    </source>
</evidence>
<dbReference type="SUPFAM" id="SSF101936">
    <property type="entry name" value="DNA-binding pseudobarrel domain"/>
    <property type="match status" value="2"/>
</dbReference>
<dbReference type="InterPro" id="IPR044837">
    <property type="entry name" value="REM16-like"/>
</dbReference>
<dbReference type="AlphaFoldDB" id="A0A200Q3X5"/>
<accession>A0A200Q3X5</accession>
<sequence length="481" mass="54334">MGMKKLKASTSSSNRGPSFFKVMIGDFDEKLQEFFIVCTSFVNLNMLITDPRARLLVLDQGDHLCSALLDSSLVKPKYSNQGKGEKNDIESGYQRVLSDISMGSYPINPSLEVPPGDLGPYKYNGKSKFNVKIYGRTGCEKEVHFNHEEPKSDVKKEKEVILCTGENPEPRKPVMETEKKAGAVIAASSIKTKRQRFIAIWRHSRKYHLTIPRALAIENGLETKRSIVLQDPEGRSWPVIISRRPDGRIDMTNGWPQFWKGNRLEVGDTCLFEFLNQSKGNKLSVRIFRKAEVKKPARLLLSKRSTSTATLNLLNCNDDSTEEVKAAPGSVIPTALSPCSQYLGFELKKGKFKLPKTKYVTTLAEERAIKAASAFESENPFCMIIMRPSYVHDPCTVNIPSKFAKAHLMKKTQIVTLRVSNGRKWQVRCSCSEHHTKLVKGWKDFVSDNNLEEGDVCIFELVSRKIFKMNVSIFRVSRDVV</sequence>
<keyword evidence="3" id="KW-0238">DNA-binding</keyword>
<dbReference type="Gene3D" id="2.40.330.10">
    <property type="entry name" value="DNA-binding pseudobarrel domain"/>
    <property type="match status" value="2"/>
</dbReference>
<gene>
    <name evidence="7" type="ORF">BVC80_8893g7</name>
</gene>
<dbReference type="EMBL" id="MVGT01003165">
    <property type="protein sequence ID" value="OVA05170.1"/>
    <property type="molecule type" value="Genomic_DNA"/>
</dbReference>
<keyword evidence="2" id="KW-0805">Transcription regulation</keyword>
<keyword evidence="8" id="KW-1185">Reference proteome</keyword>
<comment type="subcellular location">
    <subcellularLocation>
        <location evidence="1">Nucleus</location>
    </subcellularLocation>
</comment>
<keyword evidence="5" id="KW-0539">Nucleus</keyword>
<dbReference type="OMA" id="EDANCCL"/>
<dbReference type="PROSITE" id="PS50863">
    <property type="entry name" value="B3"/>
    <property type="match status" value="2"/>
</dbReference>
<dbReference type="STRING" id="56857.A0A200Q3X5"/>
<dbReference type="InterPro" id="IPR015300">
    <property type="entry name" value="DNA-bd_pseudobarrel_sf"/>
</dbReference>
<dbReference type="OrthoDB" id="635132at2759"/>
<reference evidence="7 8" key="1">
    <citation type="journal article" date="2017" name="Mol. Plant">
        <title>The Genome of Medicinal Plant Macleaya cordata Provides New Insights into Benzylisoquinoline Alkaloids Metabolism.</title>
        <authorList>
            <person name="Liu X."/>
            <person name="Liu Y."/>
            <person name="Huang P."/>
            <person name="Ma Y."/>
            <person name="Qing Z."/>
            <person name="Tang Q."/>
            <person name="Cao H."/>
            <person name="Cheng P."/>
            <person name="Zheng Y."/>
            <person name="Yuan Z."/>
            <person name="Zhou Y."/>
            <person name="Liu J."/>
            <person name="Tang Z."/>
            <person name="Zhuo Y."/>
            <person name="Zhang Y."/>
            <person name="Yu L."/>
            <person name="Huang J."/>
            <person name="Yang P."/>
            <person name="Peng Q."/>
            <person name="Zhang J."/>
            <person name="Jiang W."/>
            <person name="Zhang Z."/>
            <person name="Lin K."/>
            <person name="Ro D.K."/>
            <person name="Chen X."/>
            <person name="Xiong X."/>
            <person name="Shang Y."/>
            <person name="Huang S."/>
            <person name="Zeng J."/>
        </authorList>
    </citation>
    <scope>NUCLEOTIDE SEQUENCE [LARGE SCALE GENOMIC DNA]</scope>
    <source>
        <strain evidence="8">cv. BLH2017</strain>
        <tissue evidence="7">Root</tissue>
    </source>
</reference>
<feature type="domain" description="TF-B3" evidence="6">
    <location>
        <begin position="382"/>
        <end position="477"/>
    </location>
</feature>
<dbReference type="SMART" id="SM01019">
    <property type="entry name" value="B3"/>
    <property type="match status" value="2"/>
</dbReference>
<name>A0A200Q3X5_MACCD</name>
<dbReference type="Proteomes" id="UP000195402">
    <property type="component" value="Unassembled WGS sequence"/>
</dbReference>
<evidence type="ECO:0000256" key="4">
    <source>
        <dbReference type="ARBA" id="ARBA00023163"/>
    </source>
</evidence>
<keyword evidence="4" id="KW-0804">Transcription</keyword>
<dbReference type="PANTHER" id="PTHR31391:SF106">
    <property type="entry name" value="B3 DOMAIN-CONTAINING PROTEIN OS01G0723500"/>
    <property type="match status" value="1"/>
</dbReference>
<comment type="caution">
    <text evidence="7">The sequence shown here is derived from an EMBL/GenBank/DDBJ whole genome shotgun (WGS) entry which is preliminary data.</text>
</comment>
<dbReference type="InParanoid" id="A0A200Q3X5"/>
<organism evidence="7 8">
    <name type="scientific">Macleaya cordata</name>
    <name type="common">Five-seeded plume-poppy</name>
    <name type="synonym">Bocconia cordata</name>
    <dbReference type="NCBI Taxonomy" id="56857"/>
    <lineage>
        <taxon>Eukaryota</taxon>
        <taxon>Viridiplantae</taxon>
        <taxon>Streptophyta</taxon>
        <taxon>Embryophyta</taxon>
        <taxon>Tracheophyta</taxon>
        <taxon>Spermatophyta</taxon>
        <taxon>Magnoliopsida</taxon>
        <taxon>Ranunculales</taxon>
        <taxon>Papaveraceae</taxon>
        <taxon>Papaveroideae</taxon>
        <taxon>Macleaya</taxon>
    </lineage>
</organism>
<evidence type="ECO:0000256" key="5">
    <source>
        <dbReference type="ARBA" id="ARBA00023242"/>
    </source>
</evidence>
<evidence type="ECO:0000259" key="6">
    <source>
        <dbReference type="PROSITE" id="PS50863"/>
    </source>
</evidence>
<evidence type="ECO:0000256" key="3">
    <source>
        <dbReference type="ARBA" id="ARBA00023125"/>
    </source>
</evidence>